<dbReference type="SUPFAM" id="SSF51445">
    <property type="entry name" value="(Trans)glycosidases"/>
    <property type="match status" value="1"/>
</dbReference>
<dbReference type="InterPro" id="IPR010720">
    <property type="entry name" value="Alpha-L-AF_C"/>
</dbReference>
<keyword evidence="6" id="KW-0119">Carbohydrate metabolism</keyword>
<evidence type="ECO:0000256" key="7">
    <source>
        <dbReference type="ARBA" id="ARBA00023295"/>
    </source>
</evidence>
<comment type="similarity">
    <text evidence="2">Belongs to the glycosyl hydrolase 51 family.</text>
</comment>
<keyword evidence="7" id="KW-0326">Glycosidase</keyword>
<evidence type="ECO:0000256" key="6">
    <source>
        <dbReference type="ARBA" id="ARBA00023277"/>
    </source>
</evidence>
<evidence type="ECO:0000313" key="10">
    <source>
        <dbReference type="Proteomes" id="UP001589810"/>
    </source>
</evidence>
<dbReference type="InterPro" id="IPR013780">
    <property type="entry name" value="Glyco_hydro_b"/>
</dbReference>
<dbReference type="Gene3D" id="3.20.20.80">
    <property type="entry name" value="Glycosidases"/>
    <property type="match status" value="1"/>
</dbReference>
<keyword evidence="5" id="KW-0378">Hydrolase</keyword>
<organism evidence="9 10">
    <name type="scientific">Kutzneria chonburiensis</name>
    <dbReference type="NCBI Taxonomy" id="1483604"/>
    <lineage>
        <taxon>Bacteria</taxon>
        <taxon>Bacillati</taxon>
        <taxon>Actinomycetota</taxon>
        <taxon>Actinomycetes</taxon>
        <taxon>Pseudonocardiales</taxon>
        <taxon>Pseudonocardiaceae</taxon>
        <taxon>Kutzneria</taxon>
    </lineage>
</organism>
<keyword evidence="10" id="KW-1185">Reference proteome</keyword>
<evidence type="ECO:0000313" key="9">
    <source>
        <dbReference type="EMBL" id="MFC0545347.1"/>
    </source>
</evidence>
<evidence type="ECO:0000259" key="8">
    <source>
        <dbReference type="SMART" id="SM00813"/>
    </source>
</evidence>
<dbReference type="Proteomes" id="UP001589810">
    <property type="component" value="Unassembled WGS sequence"/>
</dbReference>
<dbReference type="EC" id="3.2.1.55" evidence="4"/>
<protein>
    <recommendedName>
        <fullName evidence="4">non-reducing end alpha-L-arabinofuranosidase</fullName>
        <ecNumber evidence="4">3.2.1.55</ecNumber>
    </recommendedName>
</protein>
<sequence>MRQARLTLDPGFAVGEVDPRLFGSFVEHMGRCVYTGIYEPGHPAADEDGFRADVLDLVRELGVTVVRYPGGNFVSGYRWEDGVGPRGERPSRFDLAWRQIETNEFGLNEFMKWSRKTGVAPMMAVNLGTRGVREAADLVEYCNFPGGTALSDLRAKHGNPEPHGISLWCLGNELDGPWQMGHKTADEYGRLANEAAKAMRMVDPSIELVACGSSSSGMPTFGSWEATVLEHTYDNVDYVSLHAYYEEHDGDLGSFLASAVDMDRFIDAVVATCDHVGAKLRNRKQIRLSFDEWNVWYMQRFVGEKNLVAERVPRLIEDNYHVADAVVVGSLLITLLRHADRVGVACQAQLANVIAPILTEPDGGACRQTIFFPFAHAARHARGRVLRVEPDSPRYDTKRFGDVPLLEAVATQDGDEVVLFAVNRSVEDSLALTANVRALPGLSVVEHVVLASEDRSLTNTVAEPDRVLPRRIDGASVVDGELTAELPALSWNMIRMSSPRIQPSAQD</sequence>
<dbReference type="InterPro" id="IPR055235">
    <property type="entry name" value="ASD1_cat"/>
</dbReference>
<comment type="subunit">
    <text evidence="3">Homohexamer; trimer of dimers.</text>
</comment>
<evidence type="ECO:0000256" key="2">
    <source>
        <dbReference type="ARBA" id="ARBA00007186"/>
    </source>
</evidence>
<dbReference type="RefSeq" id="WP_337960469.1">
    <property type="nucleotide sequence ID" value="NZ_CP097263.1"/>
</dbReference>
<gene>
    <name evidence="9" type="ORF">ACFFH7_27820</name>
</gene>
<dbReference type="PANTHER" id="PTHR43576:SF3">
    <property type="entry name" value="ALPHA-L-ARABINOFURANOSIDASE C"/>
    <property type="match status" value="1"/>
</dbReference>
<feature type="domain" description="Alpha-L-arabinofuranosidase C-terminal" evidence="8">
    <location>
        <begin position="291"/>
        <end position="490"/>
    </location>
</feature>
<evidence type="ECO:0000256" key="1">
    <source>
        <dbReference type="ARBA" id="ARBA00001462"/>
    </source>
</evidence>
<dbReference type="SMART" id="SM00813">
    <property type="entry name" value="Alpha-L-AF_C"/>
    <property type="match status" value="1"/>
</dbReference>
<dbReference type="Gene3D" id="2.60.40.1180">
    <property type="entry name" value="Golgi alpha-mannosidase II"/>
    <property type="match status" value="1"/>
</dbReference>
<accession>A0ABV6MYG3</accession>
<reference evidence="9 10" key="1">
    <citation type="submission" date="2024-09" db="EMBL/GenBank/DDBJ databases">
        <authorList>
            <person name="Sun Q."/>
            <person name="Mori K."/>
        </authorList>
    </citation>
    <scope>NUCLEOTIDE SEQUENCE [LARGE SCALE GENOMIC DNA]</scope>
    <source>
        <strain evidence="9 10">TBRC 1432</strain>
    </source>
</reference>
<name>A0ABV6MYG3_9PSEU</name>
<dbReference type="SUPFAM" id="SSF51011">
    <property type="entry name" value="Glycosyl hydrolase domain"/>
    <property type="match status" value="1"/>
</dbReference>
<dbReference type="Pfam" id="PF06964">
    <property type="entry name" value="Alpha-L-AF_C"/>
    <property type="match status" value="1"/>
</dbReference>
<proteinExistence type="inferred from homology"/>
<dbReference type="Pfam" id="PF22848">
    <property type="entry name" value="ASD1_dom"/>
    <property type="match status" value="1"/>
</dbReference>
<dbReference type="PANTHER" id="PTHR43576">
    <property type="entry name" value="ALPHA-L-ARABINOFURANOSIDASE C-RELATED"/>
    <property type="match status" value="1"/>
</dbReference>
<dbReference type="EMBL" id="JBHLUD010000009">
    <property type="protein sequence ID" value="MFC0545347.1"/>
    <property type="molecule type" value="Genomic_DNA"/>
</dbReference>
<evidence type="ECO:0000256" key="4">
    <source>
        <dbReference type="ARBA" id="ARBA00012670"/>
    </source>
</evidence>
<comment type="catalytic activity">
    <reaction evidence="1">
        <text>Hydrolysis of terminal non-reducing alpha-L-arabinofuranoside residues in alpha-L-arabinosides.</text>
        <dbReference type="EC" id="3.2.1.55"/>
    </reaction>
</comment>
<comment type="caution">
    <text evidence="9">The sequence shown here is derived from an EMBL/GenBank/DDBJ whole genome shotgun (WGS) entry which is preliminary data.</text>
</comment>
<dbReference type="InterPro" id="IPR017853">
    <property type="entry name" value="GH"/>
</dbReference>
<evidence type="ECO:0000256" key="5">
    <source>
        <dbReference type="ARBA" id="ARBA00022801"/>
    </source>
</evidence>
<evidence type="ECO:0000256" key="3">
    <source>
        <dbReference type="ARBA" id="ARBA00011165"/>
    </source>
</evidence>